<gene>
    <name evidence="1" type="ORF">K488DRAFT_71159</name>
</gene>
<name>A0ACB8QIY6_9AGAM</name>
<sequence length="151" mass="16535">MIPVLVSDLLNKQSQDTADPGSFAALAELVGALSGIAADRYIAIFASTLCVWEFLINLDAEIRLIWTGVPQSRKRMTIQALYIFLRYTVLLAMVFNVLVIGNVLPDSDACDKNVLKLQGMAVDPGNDWEFNADHRKLSIHYGTSGQMSSGS</sequence>
<proteinExistence type="predicted"/>
<protein>
    <submittedName>
        <fullName evidence="1">Uncharacterized protein</fullName>
    </submittedName>
</protein>
<organism evidence="1 2">
    <name type="scientific">Vararia minispora EC-137</name>
    <dbReference type="NCBI Taxonomy" id="1314806"/>
    <lineage>
        <taxon>Eukaryota</taxon>
        <taxon>Fungi</taxon>
        <taxon>Dikarya</taxon>
        <taxon>Basidiomycota</taxon>
        <taxon>Agaricomycotina</taxon>
        <taxon>Agaricomycetes</taxon>
        <taxon>Russulales</taxon>
        <taxon>Lachnocladiaceae</taxon>
        <taxon>Vararia</taxon>
    </lineage>
</organism>
<accession>A0ACB8QIY6</accession>
<evidence type="ECO:0000313" key="1">
    <source>
        <dbReference type="EMBL" id="KAI0031764.1"/>
    </source>
</evidence>
<comment type="caution">
    <text evidence="1">The sequence shown here is derived from an EMBL/GenBank/DDBJ whole genome shotgun (WGS) entry which is preliminary data.</text>
</comment>
<keyword evidence="2" id="KW-1185">Reference proteome</keyword>
<reference evidence="1" key="2">
    <citation type="journal article" date="2022" name="New Phytol.">
        <title>Evolutionary transition to the ectomycorrhizal habit in the genomes of a hyperdiverse lineage of mushroom-forming fungi.</title>
        <authorList>
            <person name="Looney B."/>
            <person name="Miyauchi S."/>
            <person name="Morin E."/>
            <person name="Drula E."/>
            <person name="Courty P.E."/>
            <person name="Kohler A."/>
            <person name="Kuo A."/>
            <person name="LaButti K."/>
            <person name="Pangilinan J."/>
            <person name="Lipzen A."/>
            <person name="Riley R."/>
            <person name="Andreopoulos W."/>
            <person name="He G."/>
            <person name="Johnson J."/>
            <person name="Nolan M."/>
            <person name="Tritt A."/>
            <person name="Barry K.W."/>
            <person name="Grigoriev I.V."/>
            <person name="Nagy L.G."/>
            <person name="Hibbett D."/>
            <person name="Henrissat B."/>
            <person name="Matheny P.B."/>
            <person name="Labbe J."/>
            <person name="Martin F.M."/>
        </authorList>
    </citation>
    <scope>NUCLEOTIDE SEQUENCE</scope>
    <source>
        <strain evidence="1">EC-137</strain>
    </source>
</reference>
<reference evidence="1" key="1">
    <citation type="submission" date="2021-02" db="EMBL/GenBank/DDBJ databases">
        <authorList>
            <consortium name="DOE Joint Genome Institute"/>
            <person name="Ahrendt S."/>
            <person name="Looney B.P."/>
            <person name="Miyauchi S."/>
            <person name="Morin E."/>
            <person name="Drula E."/>
            <person name="Courty P.E."/>
            <person name="Chicoki N."/>
            <person name="Fauchery L."/>
            <person name="Kohler A."/>
            <person name="Kuo A."/>
            <person name="Labutti K."/>
            <person name="Pangilinan J."/>
            <person name="Lipzen A."/>
            <person name="Riley R."/>
            <person name="Andreopoulos W."/>
            <person name="He G."/>
            <person name="Johnson J."/>
            <person name="Barry K.W."/>
            <person name="Grigoriev I.V."/>
            <person name="Nagy L."/>
            <person name="Hibbett D."/>
            <person name="Henrissat B."/>
            <person name="Matheny P.B."/>
            <person name="Labbe J."/>
            <person name="Martin F."/>
        </authorList>
    </citation>
    <scope>NUCLEOTIDE SEQUENCE</scope>
    <source>
        <strain evidence="1">EC-137</strain>
    </source>
</reference>
<evidence type="ECO:0000313" key="2">
    <source>
        <dbReference type="Proteomes" id="UP000814128"/>
    </source>
</evidence>
<dbReference type="Proteomes" id="UP000814128">
    <property type="component" value="Unassembled WGS sequence"/>
</dbReference>
<dbReference type="EMBL" id="MU273568">
    <property type="protein sequence ID" value="KAI0031764.1"/>
    <property type="molecule type" value="Genomic_DNA"/>
</dbReference>